<sequence length="290" mass="32825">MQYEGKVYRPWMEAESILIQTTIGCTINTCTFCSMFRDKKFRIRDIEDIFADIESARKTHPFVESIFLIDGDVMAIRAEMLIKILNKLTDTFPEIKNIALYAGYNNIRRKSVNDLIAMRKAGLTMVYAGLESGDAVVLEQINKGMTPAHVVEGANMIKEAGIRLLASFIFGLGGKTRSKEHIEATTNILNLTQPEEIAPMGLAIQPGTELEQDVASGKFVRATPLQILEEEKYLLDNLNFETFYWGDHGNNIATMRGWLPKDQARFKNHIVDNIKNNPITQDNVIQTFSW</sequence>
<evidence type="ECO:0000256" key="3">
    <source>
        <dbReference type="ARBA" id="ARBA00022723"/>
    </source>
</evidence>
<dbReference type="InterPro" id="IPR007197">
    <property type="entry name" value="rSAM"/>
</dbReference>
<dbReference type="Proteomes" id="UP001202134">
    <property type="component" value="Unassembled WGS sequence"/>
</dbReference>
<dbReference type="InterPro" id="IPR058240">
    <property type="entry name" value="rSAM_sf"/>
</dbReference>
<accession>A0ABT0KKX8</accession>
<dbReference type="SFLD" id="SFLDG01095">
    <property type="entry name" value="Uncharacterised_Radical_SAM_Su"/>
    <property type="match status" value="1"/>
</dbReference>
<dbReference type="SFLD" id="SFLDS00029">
    <property type="entry name" value="Radical_SAM"/>
    <property type="match status" value="1"/>
</dbReference>
<dbReference type="InterPro" id="IPR006638">
    <property type="entry name" value="Elp3/MiaA/NifB-like_rSAM"/>
</dbReference>
<keyword evidence="3" id="KW-0479">Metal-binding</keyword>
<dbReference type="PROSITE" id="PS51918">
    <property type="entry name" value="RADICAL_SAM"/>
    <property type="match status" value="1"/>
</dbReference>
<dbReference type="EMBL" id="JAKIKU010000002">
    <property type="protein sequence ID" value="MCL1044488.1"/>
    <property type="molecule type" value="Genomic_DNA"/>
</dbReference>
<dbReference type="SFLD" id="SFLDG01082">
    <property type="entry name" value="B12-binding_domain_containing"/>
    <property type="match status" value="1"/>
</dbReference>
<dbReference type="PANTHER" id="PTHR43409:SF4">
    <property type="entry name" value="RADICAL SAM SUPERFAMILY PROTEIN"/>
    <property type="match status" value="1"/>
</dbReference>
<evidence type="ECO:0000259" key="6">
    <source>
        <dbReference type="PROSITE" id="PS51918"/>
    </source>
</evidence>
<comment type="cofactor">
    <cofactor evidence="1">
        <name>[4Fe-4S] cluster</name>
        <dbReference type="ChEBI" id="CHEBI:49883"/>
    </cofactor>
</comment>
<dbReference type="PANTHER" id="PTHR43409">
    <property type="entry name" value="ANAEROBIC MAGNESIUM-PROTOPORPHYRIN IX MONOMETHYL ESTER CYCLASE-RELATED"/>
    <property type="match status" value="1"/>
</dbReference>
<feature type="domain" description="Radical SAM core" evidence="6">
    <location>
        <begin position="11"/>
        <end position="247"/>
    </location>
</feature>
<dbReference type="InterPro" id="IPR023404">
    <property type="entry name" value="rSAM_horseshoe"/>
</dbReference>
<keyword evidence="4" id="KW-0408">Iron</keyword>
<dbReference type="RefSeq" id="WP_229369390.1">
    <property type="nucleotide sequence ID" value="NZ_JAKIKU010000002.1"/>
</dbReference>
<comment type="caution">
    <text evidence="7">The sequence shown here is derived from an EMBL/GenBank/DDBJ whole genome shotgun (WGS) entry which is preliminary data.</text>
</comment>
<reference evidence="7 8" key="1">
    <citation type="submission" date="2022-01" db="EMBL/GenBank/DDBJ databases">
        <title>Whole genome-based taxonomy of the Shewanellaceae.</title>
        <authorList>
            <person name="Martin-Rodriguez A.J."/>
        </authorList>
    </citation>
    <scope>NUCLEOTIDE SEQUENCE [LARGE SCALE GENOMIC DNA]</scope>
    <source>
        <strain evidence="7 8">DSM 24955</strain>
    </source>
</reference>
<dbReference type="CDD" id="cd01335">
    <property type="entry name" value="Radical_SAM"/>
    <property type="match status" value="1"/>
</dbReference>
<dbReference type="SUPFAM" id="SSF102114">
    <property type="entry name" value="Radical SAM enzymes"/>
    <property type="match status" value="1"/>
</dbReference>
<dbReference type="Gene3D" id="3.80.30.20">
    <property type="entry name" value="tm_1862 like domain"/>
    <property type="match status" value="1"/>
</dbReference>
<organism evidence="7 8">
    <name type="scientific">Shewanella electrodiphila</name>
    <dbReference type="NCBI Taxonomy" id="934143"/>
    <lineage>
        <taxon>Bacteria</taxon>
        <taxon>Pseudomonadati</taxon>
        <taxon>Pseudomonadota</taxon>
        <taxon>Gammaproteobacteria</taxon>
        <taxon>Alteromonadales</taxon>
        <taxon>Shewanellaceae</taxon>
        <taxon>Shewanella</taxon>
    </lineage>
</organism>
<evidence type="ECO:0000313" key="7">
    <source>
        <dbReference type="EMBL" id="MCL1044488.1"/>
    </source>
</evidence>
<dbReference type="InterPro" id="IPR051198">
    <property type="entry name" value="BchE-like"/>
</dbReference>
<keyword evidence="2" id="KW-0949">S-adenosyl-L-methionine</keyword>
<evidence type="ECO:0000256" key="2">
    <source>
        <dbReference type="ARBA" id="ARBA00022691"/>
    </source>
</evidence>
<keyword evidence="8" id="KW-1185">Reference proteome</keyword>
<dbReference type="SMART" id="SM00729">
    <property type="entry name" value="Elp3"/>
    <property type="match status" value="1"/>
</dbReference>
<evidence type="ECO:0000313" key="8">
    <source>
        <dbReference type="Proteomes" id="UP001202134"/>
    </source>
</evidence>
<evidence type="ECO:0000256" key="5">
    <source>
        <dbReference type="ARBA" id="ARBA00023014"/>
    </source>
</evidence>
<dbReference type="Pfam" id="PF04055">
    <property type="entry name" value="Radical_SAM"/>
    <property type="match status" value="1"/>
</dbReference>
<gene>
    <name evidence="7" type="ORF">L2737_03960</name>
</gene>
<protein>
    <submittedName>
        <fullName evidence="7">Radical SAM protein</fullName>
    </submittedName>
</protein>
<evidence type="ECO:0000256" key="4">
    <source>
        <dbReference type="ARBA" id="ARBA00023004"/>
    </source>
</evidence>
<name>A0ABT0KKX8_9GAMM</name>
<keyword evidence="5" id="KW-0411">Iron-sulfur</keyword>
<evidence type="ECO:0000256" key="1">
    <source>
        <dbReference type="ARBA" id="ARBA00001966"/>
    </source>
</evidence>
<proteinExistence type="predicted"/>